<organism evidence="3 4">
    <name type="scientific">Actinotalea lenta</name>
    <dbReference type="NCBI Taxonomy" id="3064654"/>
    <lineage>
        <taxon>Bacteria</taxon>
        <taxon>Bacillati</taxon>
        <taxon>Actinomycetota</taxon>
        <taxon>Actinomycetes</taxon>
        <taxon>Micrococcales</taxon>
        <taxon>Cellulomonadaceae</taxon>
        <taxon>Actinotalea</taxon>
    </lineage>
</organism>
<evidence type="ECO:0000313" key="4">
    <source>
        <dbReference type="Proteomes" id="UP001232536"/>
    </source>
</evidence>
<evidence type="ECO:0000256" key="2">
    <source>
        <dbReference type="HAMAP-Rule" id="MF_00758"/>
    </source>
</evidence>
<comment type="similarity">
    <text evidence="1 2">Belongs to the UPF0301 (AlgH) family.</text>
</comment>
<dbReference type="SUPFAM" id="SSF143456">
    <property type="entry name" value="VC0467-like"/>
    <property type="match status" value="1"/>
</dbReference>
<reference evidence="3 4" key="1">
    <citation type="submission" date="2023-07" db="EMBL/GenBank/DDBJ databases">
        <title>Description of novel actinomycetes strains, isolated from tidal flat sediment.</title>
        <authorList>
            <person name="Lu C."/>
        </authorList>
    </citation>
    <scope>NUCLEOTIDE SEQUENCE [LARGE SCALE GENOMIC DNA]</scope>
    <source>
        <strain evidence="3 4">SYSU T00b441</strain>
    </source>
</reference>
<accession>A0ABT9DC58</accession>
<sequence>MTDPLTGRLLVAVPGLLDPNFRHAVVLVLDHNDEGTLGVVVNRPLEVDVDAVLPSWQRLATPPGRLFQGGPVGLDGALGVVLVSTTTAPPPGIDRVSGPFGLIDLDAEPETLAGQVAELRVFAGHSGWAGGQLEAEIAAGDWLVLDADERDPFSVAPEKLWSQVLRRQGGDLALLANAPEDPRLN</sequence>
<dbReference type="Gene3D" id="3.40.1740.10">
    <property type="entry name" value="VC0467-like"/>
    <property type="match status" value="1"/>
</dbReference>
<evidence type="ECO:0000313" key="3">
    <source>
        <dbReference type="EMBL" id="MDO8108452.1"/>
    </source>
</evidence>
<proteinExistence type="inferred from homology"/>
<dbReference type="Pfam" id="PF02622">
    <property type="entry name" value="DUF179"/>
    <property type="match status" value="1"/>
</dbReference>
<dbReference type="HAMAP" id="MF_00758">
    <property type="entry name" value="UPF0301"/>
    <property type="match status" value="1"/>
</dbReference>
<name>A0ABT9DC58_9CELL</name>
<comment type="caution">
    <text evidence="3">The sequence shown here is derived from an EMBL/GenBank/DDBJ whole genome shotgun (WGS) entry which is preliminary data.</text>
</comment>
<dbReference type="EMBL" id="JAUQYP010000002">
    <property type="protein sequence ID" value="MDO8108452.1"/>
    <property type="molecule type" value="Genomic_DNA"/>
</dbReference>
<dbReference type="InterPro" id="IPR003774">
    <property type="entry name" value="AlgH-like"/>
</dbReference>
<keyword evidence="4" id="KW-1185">Reference proteome</keyword>
<gene>
    <name evidence="3" type="ORF">Q6348_14740</name>
</gene>
<dbReference type="RefSeq" id="WP_304602152.1">
    <property type="nucleotide sequence ID" value="NZ_JAUQYO010000001.1"/>
</dbReference>
<dbReference type="PANTHER" id="PTHR30327:SF1">
    <property type="entry name" value="UPF0301 PROTEIN YQGE"/>
    <property type="match status" value="1"/>
</dbReference>
<dbReference type="NCBIfam" id="NF001270">
    <property type="entry name" value="PRK00228.2-2"/>
    <property type="match status" value="1"/>
</dbReference>
<evidence type="ECO:0000256" key="1">
    <source>
        <dbReference type="ARBA" id="ARBA00009600"/>
    </source>
</evidence>
<protein>
    <recommendedName>
        <fullName evidence="2">UPF0301 protein Q6348_14740</fullName>
    </recommendedName>
</protein>
<dbReference type="Proteomes" id="UP001232536">
    <property type="component" value="Unassembled WGS sequence"/>
</dbReference>
<dbReference type="PANTHER" id="PTHR30327">
    <property type="entry name" value="UNCHARACTERIZED PROTEIN YQGE"/>
    <property type="match status" value="1"/>
</dbReference>